<evidence type="ECO:0000313" key="3">
    <source>
        <dbReference type="EMBL" id="KAJ4460017.1"/>
    </source>
</evidence>
<evidence type="ECO:0000313" key="4">
    <source>
        <dbReference type="Proteomes" id="UP001141327"/>
    </source>
</evidence>
<feature type="compositionally biased region" description="Low complexity" evidence="2">
    <location>
        <begin position="1390"/>
        <end position="1403"/>
    </location>
</feature>
<protein>
    <submittedName>
        <fullName evidence="3">Uncharacterized protein</fullName>
    </submittedName>
</protein>
<feature type="region of interest" description="Disordered" evidence="2">
    <location>
        <begin position="819"/>
        <end position="851"/>
    </location>
</feature>
<feature type="compositionally biased region" description="Low complexity" evidence="2">
    <location>
        <begin position="1790"/>
        <end position="1817"/>
    </location>
</feature>
<feature type="compositionally biased region" description="Pro residues" evidence="2">
    <location>
        <begin position="915"/>
        <end position="932"/>
    </location>
</feature>
<feature type="compositionally biased region" description="Low complexity" evidence="2">
    <location>
        <begin position="1299"/>
        <end position="1317"/>
    </location>
</feature>
<keyword evidence="1" id="KW-0945">Host-virus interaction</keyword>
<reference evidence="3" key="1">
    <citation type="journal article" date="2022" name="bioRxiv">
        <title>Genomics of Preaxostyla Flagellates Illuminates Evolutionary Transitions and the Path Towards Mitochondrial Loss.</title>
        <authorList>
            <person name="Novak L.V.F."/>
            <person name="Treitli S.C."/>
            <person name="Pyrih J."/>
            <person name="Halakuc P."/>
            <person name="Pipaliya S.V."/>
            <person name="Vacek V."/>
            <person name="Brzon O."/>
            <person name="Soukal P."/>
            <person name="Eme L."/>
            <person name="Dacks J.B."/>
            <person name="Karnkowska A."/>
            <person name="Elias M."/>
            <person name="Hampl V."/>
        </authorList>
    </citation>
    <scope>NUCLEOTIDE SEQUENCE</scope>
    <source>
        <strain evidence="3">RCP-MX</strain>
    </source>
</reference>
<feature type="region of interest" description="Disordered" evidence="2">
    <location>
        <begin position="1072"/>
        <end position="1129"/>
    </location>
</feature>
<accession>A0ABQ8ULE0</accession>
<name>A0ABQ8ULE0_9EUKA</name>
<evidence type="ECO:0000256" key="1">
    <source>
        <dbReference type="ARBA" id="ARBA00022581"/>
    </source>
</evidence>
<feature type="compositionally biased region" description="Pro residues" evidence="2">
    <location>
        <begin position="1356"/>
        <end position="1366"/>
    </location>
</feature>
<feature type="compositionally biased region" description="Basic residues" evidence="2">
    <location>
        <begin position="554"/>
        <end position="564"/>
    </location>
</feature>
<dbReference type="InterPro" id="IPR036322">
    <property type="entry name" value="WD40_repeat_dom_sf"/>
</dbReference>
<feature type="region of interest" description="Disordered" evidence="2">
    <location>
        <begin position="1481"/>
        <end position="1500"/>
    </location>
</feature>
<feature type="compositionally biased region" description="Basic and acidic residues" evidence="2">
    <location>
        <begin position="1215"/>
        <end position="1224"/>
    </location>
</feature>
<proteinExistence type="predicted"/>
<feature type="compositionally biased region" description="Low complexity" evidence="2">
    <location>
        <begin position="1481"/>
        <end position="1494"/>
    </location>
</feature>
<dbReference type="SUPFAM" id="SSF50978">
    <property type="entry name" value="WD40 repeat-like"/>
    <property type="match status" value="1"/>
</dbReference>
<keyword evidence="4" id="KW-1185">Reference proteome</keyword>
<feature type="region of interest" description="Disordered" evidence="2">
    <location>
        <begin position="884"/>
        <end position="972"/>
    </location>
</feature>
<feature type="compositionally biased region" description="Low complexity" evidence="2">
    <location>
        <begin position="1436"/>
        <end position="1445"/>
    </location>
</feature>
<dbReference type="Proteomes" id="UP001141327">
    <property type="component" value="Unassembled WGS sequence"/>
</dbReference>
<organism evidence="3 4">
    <name type="scientific">Paratrimastix pyriformis</name>
    <dbReference type="NCBI Taxonomy" id="342808"/>
    <lineage>
        <taxon>Eukaryota</taxon>
        <taxon>Metamonada</taxon>
        <taxon>Preaxostyla</taxon>
        <taxon>Paratrimastigidae</taxon>
        <taxon>Paratrimastix</taxon>
    </lineage>
</organism>
<feature type="compositionally biased region" description="Polar residues" evidence="2">
    <location>
        <begin position="887"/>
        <end position="898"/>
    </location>
</feature>
<feature type="compositionally biased region" description="Pro residues" evidence="2">
    <location>
        <begin position="1377"/>
        <end position="1389"/>
    </location>
</feature>
<feature type="compositionally biased region" description="Polar residues" evidence="2">
    <location>
        <begin position="1834"/>
        <end position="1843"/>
    </location>
</feature>
<feature type="compositionally biased region" description="Low complexity" evidence="2">
    <location>
        <begin position="1110"/>
        <end position="1124"/>
    </location>
</feature>
<feature type="compositionally biased region" description="Acidic residues" evidence="2">
    <location>
        <begin position="1775"/>
        <end position="1784"/>
    </location>
</feature>
<feature type="region of interest" description="Disordered" evidence="2">
    <location>
        <begin position="1752"/>
        <end position="1850"/>
    </location>
</feature>
<feature type="compositionally biased region" description="Pro residues" evidence="2">
    <location>
        <begin position="1229"/>
        <end position="1253"/>
    </location>
</feature>
<gene>
    <name evidence="3" type="ORF">PAPYR_3729</name>
</gene>
<sequence>MQEGEESALKVLPYLGLSSVLEFDESVTAFDACRDYISCGTSLGRLLIFDIEGNFVVQSSVHVGRVQFLKTFEWIVFSVGVDGKLNLYDWLQDVSVEYGDPIKVNSTGLPTAVAFSPDFSIKTGSVYFGTSSGTLCKRTKGLVYGYNTQVLLKSPGRAEASSPYGEAIMSIAVVFPSPTRCLCHNASASTPLHLVISTPSWVTILEDRGKTCGTLCRYTVPLPPPLTAPPPPLHPLPTSVAGPILKVLVHAFPISVFEHFIVAPACSPGRAALPMNALWSHPAGLPGLGPGGRCLGGDGFIWLAAVLCPTSLLLCSTSAPFVVHQQVVLGAPVVDFQFLAEDKILFIHECADPAAPADAEVVALASPRLGGPTSCSQQAAPTGAPPNPVGLCGLLYRHNIPLTLWTLLPVVMRHAPAGPTRGLRRGRIRRGHINAGLTPQLPPFIAPPSPSNSMALPASPASPALTLSPAPDPWDPGMPAEAVALALLDTVALPRMAESSFLELRSGSGLALANLPQEEMILSSPPIEPTDHKVGWGPSQVSPHHTPFSLPSRRNPHPAGRCHRQNPSTVPSPPGPAAHPVALRLPRAPRDGHPALRTSEKVLRLISERLFNRAVALCKPSKRPAVPARSPTGSPVSVEVEASTRVHHPRLHPPHDRHGMAHLITPNFTGIAIPATLRDRCAEAVKAVTAVKVWAEFILPGAPPEYWALFAERLEKANELSLLEKYLPFNNRRLVSPMVYYKILDLKLAAGDFKNFTEAIERWPIVYPYEQLTVRIRECLAPLLQRSRRLVQALRALEARGAPTVLATATATAARVPTVRQVTPRGEDEGPGRTPARGANEVGGRVDPAGTEDGDADGTFQVLPEHLIIQPRCVRASPHLLSHLASRKQQQQSTSPRNILSCLYPTHPIPGSASSPPPDPAVMPPPPPPPADDVPEGGAVAASAPDSAGLAGETSEFPPLLLTTGGAPPAHDEAAPLAEVAAPQTQPQPGPPAAPAAAGGVADAVADLKEQVRALQRQIYYLYRPLFRLYEYQTRLADALVVLIEMRSRHAIDYFEANRLWTFLSLSATASEDGDFGAMTPREGNSRGLAAECSGGPPSLRKSQSQLTVGSSAGRSPSGSPSIASHRHGRLPQQPLLIGTHGAKAGQPPSTARYSPLYTREARASMSAVVAIGSLAPGCPACAAAVGAGTAGAGTASSGAASSVSSDETATAEADDQHGDREQPADDGPAPPASPAASAPPPPAVAASSPPPADNAVGGSSPPPQEDLAATPPSNAPAPLADPAASPAAPCATPPSASPAPRRAPLAPAAPAPVAWPQLQRRRRSQSEVPPLFLAGSGLGPVAEEETVMPNEPLAQTPPHPAPRPVMTPLDLQPRRLQPPLPTTPPRTPPTGDAAAATSTPSPRIKRSHSTGGLSTASPNPPTAPPKSRPRHVHSPSKVSSSGSGELLAPTSRASLLSRVPTLTGALPAFHPWHAALTTTTTSPPHAPAECPAVASPPPPRVDSPVVALRPMSPLGLAAAAAAPPAGSGAPEEASLSEEMIRQKRAMLVALLGFDARRVIGTLVDQRMNVPMCDVVALLAPYPWYLLQALEAYQALSLRKCGPWHTDMVRLTARYLAKAQPLLALPHAARHAHHHQAPGASGDPLLAVLSEPGFVLSADLLAARQCNLQLLVGQSTSLDVLFALRACEQYNQPEAARTLRERFPTLAMSTSADQPPRQDPVPTVFRDFPLPSPRLMVVTNSAQAAVAPGESDGVTAMVDGLPPPPPPGIATTTEPEVDLEDEEEFLLRGPSPTHSAPTTPTSTQAPPLLDAALMPPTTEEEPRQPTSPQRAEDQTTLPISRVTTPDPPPQ</sequence>
<evidence type="ECO:0000256" key="2">
    <source>
        <dbReference type="SAM" id="MobiDB-lite"/>
    </source>
</evidence>
<feature type="compositionally biased region" description="Low complexity" evidence="2">
    <location>
        <begin position="958"/>
        <end position="969"/>
    </location>
</feature>
<dbReference type="EMBL" id="JAPMOS010000015">
    <property type="protein sequence ID" value="KAJ4460017.1"/>
    <property type="molecule type" value="Genomic_DNA"/>
</dbReference>
<feature type="region of interest" description="Disordered" evidence="2">
    <location>
        <begin position="1189"/>
        <end position="1448"/>
    </location>
</feature>
<feature type="region of interest" description="Disordered" evidence="2">
    <location>
        <begin position="554"/>
        <end position="595"/>
    </location>
</feature>
<dbReference type="PANTHER" id="PTHR13037:SF24">
    <property type="entry name" value="POLYCOMB PROTEIN PCL-RELATED"/>
    <property type="match status" value="1"/>
</dbReference>
<feature type="compositionally biased region" description="Low complexity" evidence="2">
    <location>
        <begin position="1189"/>
        <end position="1206"/>
    </location>
</feature>
<feature type="compositionally biased region" description="Low complexity" evidence="2">
    <location>
        <begin position="1277"/>
        <end position="1291"/>
    </location>
</feature>
<comment type="caution">
    <text evidence="3">The sequence shown here is derived from an EMBL/GenBank/DDBJ whole genome shotgun (WGS) entry which is preliminary data.</text>
</comment>
<dbReference type="PANTHER" id="PTHR13037">
    <property type="entry name" value="FORMIN"/>
    <property type="match status" value="1"/>
</dbReference>